<dbReference type="Proteomes" id="UP000623067">
    <property type="component" value="Unassembled WGS sequence"/>
</dbReference>
<evidence type="ECO:0008006" key="3">
    <source>
        <dbReference type="Google" id="ProtNLM"/>
    </source>
</evidence>
<protein>
    <recommendedName>
        <fullName evidence="3">STAS/SEC14 domain-containing protein</fullName>
    </recommendedName>
</protein>
<comment type="caution">
    <text evidence="1">The sequence shown here is derived from an EMBL/GenBank/DDBJ whole genome shotgun (WGS) entry which is preliminary data.</text>
</comment>
<organism evidence="1 2">
    <name type="scientific">Sphingomonas metalli</name>
    <dbReference type="NCBI Taxonomy" id="1779358"/>
    <lineage>
        <taxon>Bacteria</taxon>
        <taxon>Pseudomonadati</taxon>
        <taxon>Pseudomonadota</taxon>
        <taxon>Alphaproteobacteria</taxon>
        <taxon>Sphingomonadales</taxon>
        <taxon>Sphingomonadaceae</taxon>
        <taxon>Sphingomonas</taxon>
    </lineage>
</organism>
<reference evidence="1" key="1">
    <citation type="journal article" date="2014" name="Int. J. Syst. Evol. Microbiol.">
        <title>Complete genome sequence of Corynebacterium casei LMG S-19264T (=DSM 44701T), isolated from a smear-ripened cheese.</title>
        <authorList>
            <consortium name="US DOE Joint Genome Institute (JGI-PGF)"/>
            <person name="Walter F."/>
            <person name="Albersmeier A."/>
            <person name="Kalinowski J."/>
            <person name="Ruckert C."/>
        </authorList>
    </citation>
    <scope>NUCLEOTIDE SEQUENCE</scope>
    <source>
        <strain evidence="1">CGMCC 1.15330</strain>
    </source>
</reference>
<proteinExistence type="predicted"/>
<gene>
    <name evidence="1" type="ORF">GCM10011380_31100</name>
</gene>
<dbReference type="EMBL" id="BMIH01000004">
    <property type="protein sequence ID" value="GGB39383.1"/>
    <property type="molecule type" value="Genomic_DNA"/>
</dbReference>
<dbReference type="AlphaFoldDB" id="A0A916TBX9"/>
<evidence type="ECO:0000313" key="2">
    <source>
        <dbReference type="Proteomes" id="UP000623067"/>
    </source>
</evidence>
<reference evidence="1" key="2">
    <citation type="submission" date="2020-09" db="EMBL/GenBank/DDBJ databases">
        <authorList>
            <person name="Sun Q."/>
            <person name="Zhou Y."/>
        </authorList>
    </citation>
    <scope>NUCLEOTIDE SEQUENCE</scope>
    <source>
        <strain evidence="1">CGMCC 1.15330</strain>
    </source>
</reference>
<accession>A0A916TBX9</accession>
<dbReference type="RefSeq" id="WP_188659812.1">
    <property type="nucleotide sequence ID" value="NZ_BMIH01000004.1"/>
</dbReference>
<evidence type="ECO:0000313" key="1">
    <source>
        <dbReference type="EMBL" id="GGB39383.1"/>
    </source>
</evidence>
<name>A0A916TBX9_9SPHN</name>
<sequence>MHATAYSPRPTTVILPPGNDITTTYTRATNFLRVVGRGFWTMDYVAEHMVEFERILDEARTRGRTRTLVDIRLAAVQSPDVAGYVHGVIRDMYRPPDKAAILVASNLALLQMKRGLNPVTHAAFLSFDEAMRWLER</sequence>
<keyword evidence="2" id="KW-1185">Reference proteome</keyword>